<evidence type="ECO:0000313" key="4">
    <source>
        <dbReference type="Proteomes" id="UP000619534"/>
    </source>
</evidence>
<dbReference type="EMBL" id="BMCJ01000002">
    <property type="protein sequence ID" value="GGC82199.1"/>
    <property type="molecule type" value="Genomic_DNA"/>
</dbReference>
<keyword evidence="2" id="KW-0472">Membrane</keyword>
<feature type="compositionally biased region" description="Basic and acidic residues" evidence="1">
    <location>
        <begin position="44"/>
        <end position="58"/>
    </location>
</feature>
<keyword evidence="2" id="KW-1133">Transmembrane helix</keyword>
<evidence type="ECO:0000256" key="2">
    <source>
        <dbReference type="SAM" id="Phobius"/>
    </source>
</evidence>
<name>A0ABQ1NPE9_9BACI</name>
<dbReference type="RefSeq" id="WP_082411928.1">
    <property type="nucleotide sequence ID" value="NZ_BMCJ01000002.1"/>
</dbReference>
<dbReference type="Proteomes" id="UP000619534">
    <property type="component" value="Unassembled WGS sequence"/>
</dbReference>
<proteinExistence type="predicted"/>
<protein>
    <recommendedName>
        <fullName evidence="5">YtzI protein</fullName>
    </recommendedName>
</protein>
<keyword evidence="2" id="KW-0812">Transmembrane</keyword>
<comment type="caution">
    <text evidence="3">The sequence shown here is derived from an EMBL/GenBank/DDBJ whole genome shotgun (WGS) entry which is preliminary data.</text>
</comment>
<accession>A0ABQ1NPE9</accession>
<dbReference type="InterPro" id="IPR047753">
    <property type="entry name" value="YtzI-like"/>
</dbReference>
<keyword evidence="4" id="KW-1185">Reference proteome</keyword>
<organism evidence="3 4">
    <name type="scientific">Thalassobacillus devorans</name>
    <dbReference type="NCBI Taxonomy" id="279813"/>
    <lineage>
        <taxon>Bacteria</taxon>
        <taxon>Bacillati</taxon>
        <taxon>Bacillota</taxon>
        <taxon>Bacilli</taxon>
        <taxon>Bacillales</taxon>
        <taxon>Bacillaceae</taxon>
        <taxon>Thalassobacillus</taxon>
    </lineage>
</organism>
<dbReference type="NCBIfam" id="NF033232">
    <property type="entry name" value="small_YtzI"/>
    <property type="match status" value="1"/>
</dbReference>
<feature type="region of interest" description="Disordered" evidence="1">
    <location>
        <begin position="35"/>
        <end position="58"/>
    </location>
</feature>
<evidence type="ECO:0000256" key="1">
    <source>
        <dbReference type="SAM" id="MobiDB-lite"/>
    </source>
</evidence>
<feature type="transmembrane region" description="Helical" evidence="2">
    <location>
        <begin position="6"/>
        <end position="25"/>
    </location>
</feature>
<evidence type="ECO:0008006" key="5">
    <source>
        <dbReference type="Google" id="ProtNLM"/>
    </source>
</evidence>
<sequence length="58" mass="6410">MTYTIIIIVSILIVLGIAAAFGFAVNSGYNYKHTVDPLPDDEGEKNVEHTRENESQKS</sequence>
<evidence type="ECO:0000313" key="3">
    <source>
        <dbReference type="EMBL" id="GGC82199.1"/>
    </source>
</evidence>
<gene>
    <name evidence="3" type="ORF">GCM10007216_10930</name>
</gene>
<reference evidence="4" key="1">
    <citation type="journal article" date="2019" name="Int. J. Syst. Evol. Microbiol.">
        <title>The Global Catalogue of Microorganisms (GCM) 10K type strain sequencing project: providing services to taxonomists for standard genome sequencing and annotation.</title>
        <authorList>
            <consortium name="The Broad Institute Genomics Platform"/>
            <consortium name="The Broad Institute Genome Sequencing Center for Infectious Disease"/>
            <person name="Wu L."/>
            <person name="Ma J."/>
        </authorList>
    </citation>
    <scope>NUCLEOTIDE SEQUENCE [LARGE SCALE GENOMIC DNA]</scope>
    <source>
        <strain evidence="4">CCM 7282</strain>
    </source>
</reference>